<feature type="chain" id="PRO_5046773632" description="Altered inheritance of mitochondria protein 6" evidence="3">
    <location>
        <begin position="22"/>
        <end position="243"/>
    </location>
</feature>
<name>A0ABR2WI61_9FUNG</name>
<organism evidence="4 5">
    <name type="scientific">Basidiobolus ranarum</name>
    <dbReference type="NCBI Taxonomy" id="34480"/>
    <lineage>
        <taxon>Eukaryota</taxon>
        <taxon>Fungi</taxon>
        <taxon>Fungi incertae sedis</taxon>
        <taxon>Zoopagomycota</taxon>
        <taxon>Entomophthoromycotina</taxon>
        <taxon>Basidiobolomycetes</taxon>
        <taxon>Basidiobolales</taxon>
        <taxon>Basidiobolaceae</taxon>
        <taxon>Basidiobolus</taxon>
    </lineage>
</organism>
<dbReference type="EMBL" id="JASJQH010001509">
    <property type="protein sequence ID" value="KAK9761195.1"/>
    <property type="molecule type" value="Genomic_DNA"/>
</dbReference>
<dbReference type="Proteomes" id="UP001479436">
    <property type="component" value="Unassembled WGS sequence"/>
</dbReference>
<sequence length="243" mass="27725">MKHLSLLTIGLALTFVTECYSTSVKDSKFFVQTDQTIKENVAPRNFQEPTSLVLNAHAHNDYLHPNPLFDALAQGFGSVEADIFYIRDTLLVAHEITKVSPERTLEGLYLKPLSDRVKKWGAVYRNMAKDRPFVLLIDVKHRPLDSYKALDKLLQKYQHMLTRFEGDKVEQNSITVVLTGAHDNAYIAKLSQRFVTIDATFQDTKSPSIPAKPPLFGWLSDDWSKYFTWTGKTSFSPKDIKKL</sequence>
<keyword evidence="3" id="KW-0732">Signal</keyword>
<evidence type="ECO:0000313" key="4">
    <source>
        <dbReference type="EMBL" id="KAK9761195.1"/>
    </source>
</evidence>
<accession>A0ABR2WI61</accession>
<evidence type="ECO:0000256" key="3">
    <source>
        <dbReference type="SAM" id="SignalP"/>
    </source>
</evidence>
<dbReference type="InterPro" id="IPR051236">
    <property type="entry name" value="HAT_RTT109-like"/>
</dbReference>
<comment type="caution">
    <text evidence="4">The sequence shown here is derived from an EMBL/GenBank/DDBJ whole genome shotgun (WGS) entry which is preliminary data.</text>
</comment>
<evidence type="ECO:0000256" key="2">
    <source>
        <dbReference type="ARBA" id="ARBA00014286"/>
    </source>
</evidence>
<gene>
    <name evidence="4" type="ORF">K7432_014074</name>
</gene>
<dbReference type="SUPFAM" id="SSF51695">
    <property type="entry name" value="PLC-like phosphodiesterases"/>
    <property type="match status" value="1"/>
</dbReference>
<dbReference type="PANTHER" id="PTHR31571:SF1">
    <property type="entry name" value="ALTERED INHERITANCE OF MITOCHONDRIA PROTEIN 6"/>
    <property type="match status" value="1"/>
</dbReference>
<proteinExistence type="inferred from homology"/>
<feature type="non-terminal residue" evidence="4">
    <location>
        <position position="243"/>
    </location>
</feature>
<dbReference type="InterPro" id="IPR017946">
    <property type="entry name" value="PLC-like_Pdiesterase_TIM-brl"/>
</dbReference>
<feature type="signal peptide" evidence="3">
    <location>
        <begin position="1"/>
        <end position="21"/>
    </location>
</feature>
<protein>
    <recommendedName>
        <fullName evidence="2">Altered inheritance of mitochondria protein 6</fullName>
    </recommendedName>
</protein>
<keyword evidence="5" id="KW-1185">Reference proteome</keyword>
<comment type="similarity">
    <text evidence="1">Belongs to the AIM6 family.</text>
</comment>
<dbReference type="PANTHER" id="PTHR31571">
    <property type="entry name" value="ALTERED INHERITANCE OF MITOCHONDRIA PROTEIN 6"/>
    <property type="match status" value="1"/>
</dbReference>
<evidence type="ECO:0000256" key="1">
    <source>
        <dbReference type="ARBA" id="ARBA00008858"/>
    </source>
</evidence>
<reference evidence="4 5" key="1">
    <citation type="submission" date="2023-04" db="EMBL/GenBank/DDBJ databases">
        <title>Genome of Basidiobolus ranarum AG-B5.</title>
        <authorList>
            <person name="Stajich J.E."/>
            <person name="Carter-House D."/>
            <person name="Gryganskyi A."/>
        </authorList>
    </citation>
    <scope>NUCLEOTIDE SEQUENCE [LARGE SCALE GENOMIC DNA]</scope>
    <source>
        <strain evidence="4 5">AG-B5</strain>
    </source>
</reference>
<evidence type="ECO:0000313" key="5">
    <source>
        <dbReference type="Proteomes" id="UP001479436"/>
    </source>
</evidence>